<organism evidence="1 2">
    <name type="scientific">Naganishia onofrii</name>
    <dbReference type="NCBI Taxonomy" id="1851511"/>
    <lineage>
        <taxon>Eukaryota</taxon>
        <taxon>Fungi</taxon>
        <taxon>Dikarya</taxon>
        <taxon>Basidiomycota</taxon>
        <taxon>Agaricomycotina</taxon>
        <taxon>Tremellomycetes</taxon>
        <taxon>Filobasidiales</taxon>
        <taxon>Filobasidiaceae</taxon>
        <taxon>Naganishia</taxon>
    </lineage>
</organism>
<sequence>MPSTYGKKKSQQAAHESKQKVWRAQSGKSRSTDGNPVKELPLPPEIFAVVGEHLAGQHRFHSLANLNLVNKLIHHATKPVLWETILLDSITPKWNARLGKRIFWREEEEWAEVSTESMREVRSNEFWNRYKHKIGRLPSGFKYVKYLFFSTECNIEQIWILSIFPNLKAWFRTDNTQRSDYTNIWGSLHHPVSSSVLFAHILRTPIRQQFNTTTRPCPPTFLRHLTLLDDGCIHSNERTPLAMVPGKLALRLSATTLSWTDRDNTNDGAGQSAKDVTTLFELMKMVQWSAKALTARESLQWERGEEFDGAEERWYGYDEEERLMPFSLGCDVNEMRMNYLLEHFAQLVKDHPDVLRNRLQLNCTYQVTVPKLLEMMTTFRECYALYPDRITTARRSAEIIQVGPRGDQGTLKGFLSRCWRQKERKEGMLVEIKPEPVRLQAVFEEEERGIVRRNEDTEKVWFSEVQWLDRGNVAM</sequence>
<comment type="caution">
    <text evidence="1">The sequence shown here is derived from an EMBL/GenBank/DDBJ whole genome shotgun (WGS) entry which is preliminary data.</text>
</comment>
<keyword evidence="2" id="KW-1185">Reference proteome</keyword>
<accession>A0ACC2X659</accession>
<reference evidence="1" key="1">
    <citation type="submission" date="2023-04" db="EMBL/GenBank/DDBJ databases">
        <title>Draft Genome sequencing of Naganishia species isolated from polar environments using Oxford Nanopore Technology.</title>
        <authorList>
            <person name="Leo P."/>
            <person name="Venkateswaran K."/>
        </authorList>
    </citation>
    <scope>NUCLEOTIDE SEQUENCE</scope>
    <source>
        <strain evidence="1">DBVPG 5303</strain>
    </source>
</reference>
<dbReference type="EMBL" id="JASBWV010000026">
    <property type="protein sequence ID" value="KAJ9118909.1"/>
    <property type="molecule type" value="Genomic_DNA"/>
</dbReference>
<protein>
    <submittedName>
        <fullName evidence="1">Uncharacterized protein</fullName>
    </submittedName>
</protein>
<dbReference type="Proteomes" id="UP001234202">
    <property type="component" value="Unassembled WGS sequence"/>
</dbReference>
<name>A0ACC2X659_9TREE</name>
<proteinExistence type="predicted"/>
<gene>
    <name evidence="1" type="ORF">QFC24_005872</name>
</gene>
<evidence type="ECO:0000313" key="2">
    <source>
        <dbReference type="Proteomes" id="UP001234202"/>
    </source>
</evidence>
<evidence type="ECO:0000313" key="1">
    <source>
        <dbReference type="EMBL" id="KAJ9118909.1"/>
    </source>
</evidence>